<organism evidence="2 3">
    <name type="scientific">Planktotalea frisia</name>
    <dbReference type="NCBI Taxonomy" id="696762"/>
    <lineage>
        <taxon>Bacteria</taxon>
        <taxon>Pseudomonadati</taxon>
        <taxon>Pseudomonadota</taxon>
        <taxon>Alphaproteobacteria</taxon>
        <taxon>Rhodobacterales</taxon>
        <taxon>Paracoccaceae</taxon>
        <taxon>Planktotalea</taxon>
    </lineage>
</organism>
<evidence type="ECO:0000313" key="3">
    <source>
        <dbReference type="Proteomes" id="UP000184514"/>
    </source>
</evidence>
<feature type="signal peptide" evidence="1">
    <location>
        <begin position="1"/>
        <end position="25"/>
    </location>
</feature>
<dbReference type="EMBL" id="MLCB01000126">
    <property type="protein sequence ID" value="OJI93973.1"/>
    <property type="molecule type" value="Genomic_DNA"/>
</dbReference>
<comment type="caution">
    <text evidence="2">The sequence shown here is derived from an EMBL/GenBank/DDBJ whole genome shotgun (WGS) entry which is preliminary data.</text>
</comment>
<dbReference type="Proteomes" id="UP000184514">
    <property type="component" value="Unassembled WGS sequence"/>
</dbReference>
<evidence type="ECO:0000256" key="1">
    <source>
        <dbReference type="SAM" id="SignalP"/>
    </source>
</evidence>
<feature type="chain" id="PRO_5013381434" evidence="1">
    <location>
        <begin position="26"/>
        <end position="115"/>
    </location>
</feature>
<keyword evidence="1" id="KW-0732">Signal</keyword>
<dbReference type="AlphaFoldDB" id="A0A1L9NXP7"/>
<gene>
    <name evidence="2" type="ORF">PFRI_18740</name>
</gene>
<protein>
    <submittedName>
        <fullName evidence="2">Uncharacterized protein</fullName>
    </submittedName>
</protein>
<name>A0A1L9NXP7_9RHOB</name>
<keyword evidence="3" id="KW-1185">Reference proteome</keyword>
<reference evidence="2 3" key="1">
    <citation type="submission" date="2016-10" db="EMBL/GenBank/DDBJ databases">
        <title>Genome sequence of Planktotalea frisia SH6-1.</title>
        <authorList>
            <person name="Poehlein A."/>
            <person name="Bakenhus I."/>
            <person name="Voget S."/>
            <person name="Brinkhoff T."/>
            <person name="Simon M."/>
        </authorList>
    </citation>
    <scope>NUCLEOTIDE SEQUENCE [LARGE SCALE GENOMIC DNA]</scope>
    <source>
        <strain evidence="2 3">SH6-1</strain>
    </source>
</reference>
<evidence type="ECO:0000313" key="2">
    <source>
        <dbReference type="EMBL" id="OJI93973.1"/>
    </source>
</evidence>
<accession>A0A1L9NXP7</accession>
<proteinExistence type="predicted"/>
<dbReference type="STRING" id="696762.PFRI_18740"/>
<dbReference type="RefSeq" id="WP_072630438.1">
    <property type="nucleotide sequence ID" value="NZ_QKZM01000002.1"/>
</dbReference>
<sequence>MKRVSQIISSLLVALVVLTAQSAAAARTMPDASGQMVICTGNGPMMIYIDANGEPTGAPQICPEYALSLIVAVALDAPVMSKRVVWSELRSVERVLKQATVRLGTPMARGPPVTD</sequence>